<reference evidence="2 3" key="1">
    <citation type="submission" date="2016-10" db="EMBL/GenBank/DDBJ databases">
        <authorList>
            <person name="de Groot N.N."/>
        </authorList>
    </citation>
    <scope>NUCLEOTIDE SEQUENCE [LARGE SCALE GENOMIC DNA]</scope>
    <source>
        <strain evidence="2 3">DSM 2698</strain>
    </source>
</reference>
<proteinExistence type="predicted"/>
<accession>A0A1G5P5H1</accession>
<dbReference type="RefSeq" id="WP_139163764.1">
    <property type="nucleotide sequence ID" value="NZ_FMVW01000009.1"/>
</dbReference>
<protein>
    <submittedName>
        <fullName evidence="2">Uncharacterized protein</fullName>
    </submittedName>
</protein>
<sequence length="351" mass="38683">MIQAAMLFALGAFASGLFCLAFFTVLARRIRRVTEQRLKASLAITRADFDTERDEMRARNATVIRRLERDASTFRDRVTAYRLDSDLKTQEIAALRSDLASRDEEIGELGTRLEQTNAELIETKKRLAETGTALRAGRNALEAEMERRLALQDEIQDLKSLAEDRRVDLIGMRAEIDYLRSVMGNAASEADPEAGSRDPSPEKAEASEDSKKANRKDAKGAQRRSEARRAPGHRSQAARHLSRNHNARDTAKDAEPIGAEEIARISEDIRRMSADRPMQPAGANGSANKNGTQTDGNAEAKNGHASAGEEVSSDASNGPSQDKPRGAEDRFFQALADIRQLKQHSTKTPAE</sequence>
<feature type="compositionally biased region" description="Basic and acidic residues" evidence="1">
    <location>
        <begin position="246"/>
        <end position="274"/>
    </location>
</feature>
<dbReference type="STRING" id="1120955.SAMN03080610_03286"/>
<name>A0A1G5P5H1_AFIMA</name>
<evidence type="ECO:0000313" key="3">
    <source>
        <dbReference type="Proteomes" id="UP000199347"/>
    </source>
</evidence>
<dbReference type="OrthoDB" id="8304872at2"/>
<organism evidence="2 3">
    <name type="scientific">Afifella marina DSM 2698</name>
    <dbReference type="NCBI Taxonomy" id="1120955"/>
    <lineage>
        <taxon>Bacteria</taxon>
        <taxon>Pseudomonadati</taxon>
        <taxon>Pseudomonadota</taxon>
        <taxon>Alphaproteobacteria</taxon>
        <taxon>Hyphomicrobiales</taxon>
        <taxon>Afifellaceae</taxon>
        <taxon>Afifella</taxon>
    </lineage>
</organism>
<gene>
    <name evidence="2" type="ORF">SAMN03080610_03286</name>
</gene>
<feature type="compositionally biased region" description="Polar residues" evidence="1">
    <location>
        <begin position="285"/>
        <end position="296"/>
    </location>
</feature>
<dbReference type="EMBL" id="FMVW01000009">
    <property type="protein sequence ID" value="SCZ44787.1"/>
    <property type="molecule type" value="Genomic_DNA"/>
</dbReference>
<feature type="compositionally biased region" description="Basic residues" evidence="1">
    <location>
        <begin position="230"/>
        <end position="245"/>
    </location>
</feature>
<keyword evidence="3" id="KW-1185">Reference proteome</keyword>
<feature type="region of interest" description="Disordered" evidence="1">
    <location>
        <begin position="187"/>
        <end position="351"/>
    </location>
</feature>
<feature type="compositionally biased region" description="Basic and acidic residues" evidence="1">
    <location>
        <begin position="322"/>
        <end position="331"/>
    </location>
</feature>
<dbReference type="Proteomes" id="UP000199347">
    <property type="component" value="Unassembled WGS sequence"/>
</dbReference>
<evidence type="ECO:0000256" key="1">
    <source>
        <dbReference type="SAM" id="MobiDB-lite"/>
    </source>
</evidence>
<evidence type="ECO:0000313" key="2">
    <source>
        <dbReference type="EMBL" id="SCZ44787.1"/>
    </source>
</evidence>
<feature type="compositionally biased region" description="Basic and acidic residues" evidence="1">
    <location>
        <begin position="194"/>
        <end position="229"/>
    </location>
</feature>
<dbReference type="AlphaFoldDB" id="A0A1G5P5H1"/>